<keyword evidence="2 8" id="KW-0436">Ligase</keyword>
<evidence type="ECO:0000313" key="9">
    <source>
        <dbReference type="Proteomes" id="UP000219329"/>
    </source>
</evidence>
<dbReference type="Proteomes" id="UP000219329">
    <property type="component" value="Unassembled WGS sequence"/>
</dbReference>
<keyword evidence="3" id="KW-0547">Nucleotide-binding</keyword>
<dbReference type="CDD" id="cd05943">
    <property type="entry name" value="AACS"/>
    <property type="match status" value="1"/>
</dbReference>
<dbReference type="Gene3D" id="3.30.300.30">
    <property type="match status" value="1"/>
</dbReference>
<feature type="domain" description="AMP-binding enzyme C-terminal" evidence="6">
    <location>
        <begin position="534"/>
        <end position="604"/>
    </location>
</feature>
<evidence type="ECO:0000256" key="1">
    <source>
        <dbReference type="ARBA" id="ARBA00006432"/>
    </source>
</evidence>
<proteinExistence type="inferred from homology"/>
<dbReference type="NCBIfam" id="TIGR01217">
    <property type="entry name" value="ac_ac_CoA_syn"/>
    <property type="match status" value="1"/>
</dbReference>
<dbReference type="InterPro" id="IPR032387">
    <property type="entry name" value="ACAS_N"/>
</dbReference>
<evidence type="ECO:0000256" key="2">
    <source>
        <dbReference type="ARBA" id="ARBA00022598"/>
    </source>
</evidence>
<dbReference type="GO" id="GO:0005524">
    <property type="term" value="F:ATP binding"/>
    <property type="evidence" value="ECO:0007669"/>
    <property type="project" value="UniProtKB-KW"/>
</dbReference>
<dbReference type="Pfam" id="PF00501">
    <property type="entry name" value="AMP-binding"/>
    <property type="match status" value="1"/>
</dbReference>
<dbReference type="GO" id="GO:0006629">
    <property type="term" value="P:lipid metabolic process"/>
    <property type="evidence" value="ECO:0007669"/>
    <property type="project" value="InterPro"/>
</dbReference>
<sequence>MDLINPLWTPRAKQDSALETFLNDVNSHFGLKLSNYHELWRWSVDDIEQFWEYWWQQANLIVSHQPSDTLRKANSFEKHVWFPEAKLNFAENLLRYRDENIAIVFRGEDGSRETLSYKNLYEKTASVANKFQQLGVQKGDRIAAIMPNRPETVIAMLAASWLGAIWSSCSPDFGSDGILERFEQIQPKLLVAVDGYQFKGKTFSICEKVKTIKQKLACDCILLNWQQCGTVSETIDWNKLISSDISLPFEQLAFNDPLYILFSSGTTGKPKCIVHGAGGTLLQHLKEHRLHTDIKRKDVLFYFTTCGWMMWNWLVSGLASGCTLLLFDGNPFYPNADTLMQVAEEEAITVFGTSAKYISALAKEGVSPVERYKLAKLRTILSTGSPLVPESYDYVYQRVKPTVQLSSISGGTDIVSCFALGCPILPVYKGELQCRGLGMAVDVWNQDGHPIKNESGELVCTKPFPSKPVGFWNDTEGTRYHDAYFNRFTNVWCHGDWAAITDSGGLIITGRSDAVLNPGGVRIGTAEIYRQVERVPAVIESIAISQDWEGDARIILFVILREEEQLTDALRSKIRETIRKHASPRHIPEIILQVRDIPRTRSGKITELAVRDVVNKRPVTNTESIANPESLAEFKNRYELTDQ</sequence>
<dbReference type="InterPro" id="IPR042099">
    <property type="entry name" value="ANL_N_sf"/>
</dbReference>
<name>A0A2A5WCV9_9GAMM</name>
<dbReference type="PANTHER" id="PTHR42921">
    <property type="entry name" value="ACETOACETYL-COA SYNTHETASE"/>
    <property type="match status" value="1"/>
</dbReference>
<dbReference type="EMBL" id="NTJZ01000004">
    <property type="protein sequence ID" value="PDH34153.1"/>
    <property type="molecule type" value="Genomic_DNA"/>
</dbReference>
<feature type="domain" description="Acetyl-coenzyme A synthetase N-terminal" evidence="7">
    <location>
        <begin position="36"/>
        <end position="92"/>
    </location>
</feature>
<evidence type="ECO:0000259" key="5">
    <source>
        <dbReference type="Pfam" id="PF00501"/>
    </source>
</evidence>
<comment type="similarity">
    <text evidence="1">Belongs to the ATP-dependent AMP-binding enzyme family.</text>
</comment>
<dbReference type="AlphaFoldDB" id="A0A2A5WCV9"/>
<organism evidence="8 9">
    <name type="scientific">OM182 bacterium MED-G28</name>
    <dbReference type="NCBI Taxonomy" id="1986256"/>
    <lineage>
        <taxon>Bacteria</taxon>
        <taxon>Pseudomonadati</taxon>
        <taxon>Pseudomonadota</taxon>
        <taxon>Gammaproteobacteria</taxon>
        <taxon>OMG group</taxon>
        <taxon>OM182 clade</taxon>
    </lineage>
</organism>
<dbReference type="NCBIfam" id="NF002937">
    <property type="entry name" value="PRK03584.1"/>
    <property type="match status" value="1"/>
</dbReference>
<evidence type="ECO:0000256" key="3">
    <source>
        <dbReference type="ARBA" id="ARBA00022741"/>
    </source>
</evidence>
<feature type="domain" description="AMP-dependent synthetase/ligase" evidence="5">
    <location>
        <begin position="95"/>
        <end position="463"/>
    </location>
</feature>
<dbReference type="Gene3D" id="3.40.50.12780">
    <property type="entry name" value="N-terminal domain of ligase-like"/>
    <property type="match status" value="1"/>
</dbReference>
<dbReference type="Pfam" id="PF16177">
    <property type="entry name" value="ACAS_N"/>
    <property type="match status" value="1"/>
</dbReference>
<dbReference type="InterPro" id="IPR045851">
    <property type="entry name" value="AMP-bd_C_sf"/>
</dbReference>
<evidence type="ECO:0000259" key="6">
    <source>
        <dbReference type="Pfam" id="PF13193"/>
    </source>
</evidence>
<reference evidence="8 9" key="1">
    <citation type="submission" date="2017-08" db="EMBL/GenBank/DDBJ databases">
        <title>Fine stratification of microbial communities through a metagenomic profile of the photic zone.</title>
        <authorList>
            <person name="Haro-Moreno J.M."/>
            <person name="Lopez-Perez M."/>
            <person name="De La Torre J."/>
            <person name="Picazo A."/>
            <person name="Camacho A."/>
            <person name="Rodriguez-Valera F."/>
        </authorList>
    </citation>
    <scope>NUCLEOTIDE SEQUENCE [LARGE SCALE GENOMIC DNA]</scope>
    <source>
        <strain evidence="8">MED-G28</strain>
    </source>
</reference>
<dbReference type="PANTHER" id="PTHR42921:SF1">
    <property type="entry name" value="ACETOACETYL-COA SYNTHETASE"/>
    <property type="match status" value="1"/>
</dbReference>
<dbReference type="InterPro" id="IPR000873">
    <property type="entry name" value="AMP-dep_synth/lig_dom"/>
</dbReference>
<protein>
    <submittedName>
        <fullName evidence="8">Acetoacetate--CoA ligase</fullName>
    </submittedName>
</protein>
<dbReference type="PROSITE" id="PS00455">
    <property type="entry name" value="AMP_BINDING"/>
    <property type="match status" value="1"/>
</dbReference>
<gene>
    <name evidence="8" type="ORF">CNF02_04985</name>
</gene>
<evidence type="ECO:0000313" key="8">
    <source>
        <dbReference type="EMBL" id="PDH34153.1"/>
    </source>
</evidence>
<evidence type="ECO:0000256" key="4">
    <source>
        <dbReference type="ARBA" id="ARBA00022840"/>
    </source>
</evidence>
<dbReference type="SUPFAM" id="SSF56801">
    <property type="entry name" value="Acetyl-CoA synthetase-like"/>
    <property type="match status" value="1"/>
</dbReference>
<dbReference type="InterPro" id="IPR020845">
    <property type="entry name" value="AMP-binding_CS"/>
</dbReference>
<dbReference type="InterPro" id="IPR025110">
    <property type="entry name" value="AMP-bd_C"/>
</dbReference>
<comment type="caution">
    <text evidence="8">The sequence shown here is derived from an EMBL/GenBank/DDBJ whole genome shotgun (WGS) entry which is preliminary data.</text>
</comment>
<dbReference type="InterPro" id="IPR005914">
    <property type="entry name" value="Acac_CoA_synth"/>
</dbReference>
<accession>A0A2A5WCV9</accession>
<dbReference type="GO" id="GO:0030729">
    <property type="term" value="F:acetoacetate-CoA ligase activity"/>
    <property type="evidence" value="ECO:0007669"/>
    <property type="project" value="InterPro"/>
</dbReference>
<dbReference type="Pfam" id="PF13193">
    <property type="entry name" value="AMP-binding_C"/>
    <property type="match status" value="1"/>
</dbReference>
<keyword evidence="4" id="KW-0067">ATP-binding</keyword>
<evidence type="ECO:0000259" key="7">
    <source>
        <dbReference type="Pfam" id="PF16177"/>
    </source>
</evidence>